<comment type="subcellular location">
    <subcellularLocation>
        <location evidence="3">Cytoplasm</location>
    </subcellularLocation>
</comment>
<protein>
    <recommendedName>
        <fullName evidence="2 3">Heme chaperone HemW</fullName>
    </recommendedName>
</protein>
<dbReference type="InterPro" id="IPR034505">
    <property type="entry name" value="Coproporphyrinogen-III_oxidase"/>
</dbReference>
<keyword evidence="3" id="KW-0411">Iron-sulfur</keyword>
<dbReference type="EMBL" id="VOGB01000004">
    <property type="protein sequence ID" value="MQM72293.1"/>
    <property type="molecule type" value="Genomic_DNA"/>
</dbReference>
<feature type="domain" description="Radical SAM core" evidence="4">
    <location>
        <begin position="1"/>
        <end position="239"/>
    </location>
</feature>
<dbReference type="InterPro" id="IPR007197">
    <property type="entry name" value="rSAM"/>
</dbReference>
<dbReference type="SFLD" id="SFLDF00288">
    <property type="entry name" value="HemN-like__clustered_with_nucl"/>
    <property type="match status" value="1"/>
</dbReference>
<sequence>MDHALEIYIHIPFCRSKCRYCDFVSWPEHDLNRVKQYFEALKREIAAFPYSGALPIRSVYFGGGTPSAVPSSLLSDTIGALEEKFGFDFQRAAFEKTIEVNPKTVDEKKLYYYRRLGFNRLSVGVQSFNDELLKTIGRLHTADEAEKTLRDAAAAGYDNISADLIFGLPGQTLEDVDQTIDKLSHFAPVRHISCYSLIVEPGTVFEKWQREGRLALPDERTERAMYHDICERLAENGFEQYEISNFARPGYLSRHNSGYWDLTPYAGFGLGAASLFLENKAPGEDGAFLRKTTTADFDTYLQNPAACDEKHRLSKKEAEGDYMFLGLRRTKGVDDRDFQTLFGESIENRYAGEIHSLIEEGLLEREGSRIRLTTLGLDLANQVFMAFV</sequence>
<dbReference type="InterPro" id="IPR058240">
    <property type="entry name" value="rSAM_sf"/>
</dbReference>
<evidence type="ECO:0000313" key="5">
    <source>
        <dbReference type="EMBL" id="MQM72293.1"/>
    </source>
</evidence>
<keyword evidence="3" id="KW-0143">Chaperone</keyword>
<dbReference type="SFLD" id="SFLDG01065">
    <property type="entry name" value="anaerobic_coproporphyrinogen-I"/>
    <property type="match status" value="1"/>
</dbReference>
<dbReference type="AlphaFoldDB" id="A0A6L5GQB2"/>
<dbReference type="SFLD" id="SFLDF00562">
    <property type="entry name" value="HemN-like__clustered_with_heat"/>
    <property type="match status" value="1"/>
</dbReference>
<keyword evidence="3" id="KW-0349">Heme</keyword>
<evidence type="ECO:0000259" key="4">
    <source>
        <dbReference type="PROSITE" id="PS51918"/>
    </source>
</evidence>
<keyword evidence="3" id="KW-0479">Metal-binding</keyword>
<dbReference type="InterPro" id="IPR004559">
    <property type="entry name" value="HemW-like"/>
</dbReference>
<dbReference type="NCBIfam" id="TIGR00539">
    <property type="entry name" value="hemN_rel"/>
    <property type="match status" value="1"/>
</dbReference>
<keyword evidence="3" id="KW-0004">4Fe-4S</keyword>
<keyword evidence="3" id="KW-0963">Cytoplasm</keyword>
<keyword evidence="3" id="KW-0408">Iron</keyword>
<comment type="similarity">
    <text evidence="1">Belongs to the anaerobic coproporphyrinogen-III oxidase family. HemW subfamily.</text>
</comment>
<dbReference type="GO" id="GO:0005737">
    <property type="term" value="C:cytoplasm"/>
    <property type="evidence" value="ECO:0007669"/>
    <property type="project" value="UniProtKB-SubCell"/>
</dbReference>
<dbReference type="Pfam" id="PF06969">
    <property type="entry name" value="HemN_C"/>
    <property type="match status" value="1"/>
</dbReference>
<dbReference type="GO" id="GO:0004109">
    <property type="term" value="F:coproporphyrinogen oxidase activity"/>
    <property type="evidence" value="ECO:0007669"/>
    <property type="project" value="InterPro"/>
</dbReference>
<reference evidence="5" key="1">
    <citation type="journal article" date="2020" name="Appl. Environ. Microbiol.">
        <title>Medium-Chain Fatty Acid Synthesis by 'Candidatus Weimeria bifida' gen. nov., sp. nov., and 'Candidatus Pseudoramibacter fermentans' sp. nov.</title>
        <authorList>
            <person name="Scarborough M.J."/>
            <person name="Myers K.S."/>
            <person name="Donohue T.J."/>
            <person name="Noguera D.R."/>
        </authorList>
    </citation>
    <scope>NUCLEOTIDE SEQUENCE</scope>
    <source>
        <strain evidence="5">EUB1.1</strain>
    </source>
</reference>
<dbReference type="GO" id="GO:0006779">
    <property type="term" value="P:porphyrin-containing compound biosynthetic process"/>
    <property type="evidence" value="ECO:0007669"/>
    <property type="project" value="InterPro"/>
</dbReference>
<proteinExistence type="inferred from homology"/>
<dbReference type="Pfam" id="PF04055">
    <property type="entry name" value="Radical_SAM"/>
    <property type="match status" value="1"/>
</dbReference>
<accession>A0A6L5GQB2</accession>
<organism evidence="5 6">
    <name type="scientific">Candidatus Pseudoramibacter fermentans</name>
    <dbReference type="NCBI Taxonomy" id="2594427"/>
    <lineage>
        <taxon>Bacteria</taxon>
        <taxon>Bacillati</taxon>
        <taxon>Bacillota</taxon>
        <taxon>Clostridia</taxon>
        <taxon>Eubacteriales</taxon>
        <taxon>Eubacteriaceae</taxon>
        <taxon>Pseudoramibacter</taxon>
    </lineage>
</organism>
<dbReference type="GO" id="GO:0051539">
    <property type="term" value="F:4 iron, 4 sulfur cluster binding"/>
    <property type="evidence" value="ECO:0007669"/>
    <property type="project" value="UniProtKB-UniRule"/>
</dbReference>
<dbReference type="SFLD" id="SFLDG01082">
    <property type="entry name" value="B12-binding_domain_containing"/>
    <property type="match status" value="1"/>
</dbReference>
<dbReference type="Proteomes" id="UP000473648">
    <property type="component" value="Unassembled WGS sequence"/>
</dbReference>
<comment type="function">
    <text evidence="3">Probably acts as a heme chaperone, transferring heme to an unknown acceptor. Binds one molecule of heme per monomer, possibly covalently. Binds 1 [4Fe-4S] cluster. The cluster is coordinated with 3 cysteines and an exchangeable S-adenosyl-L-methionine.</text>
</comment>
<dbReference type="InterPro" id="IPR006638">
    <property type="entry name" value="Elp3/MiaA/NifB-like_rSAM"/>
</dbReference>
<evidence type="ECO:0000256" key="3">
    <source>
        <dbReference type="RuleBase" id="RU364116"/>
    </source>
</evidence>
<dbReference type="InterPro" id="IPR010723">
    <property type="entry name" value="HemN_C"/>
</dbReference>
<dbReference type="PANTHER" id="PTHR13932">
    <property type="entry name" value="COPROPORPHYRINIGEN III OXIDASE"/>
    <property type="match status" value="1"/>
</dbReference>
<keyword evidence="3" id="KW-0949">S-adenosyl-L-methionine</keyword>
<dbReference type="PROSITE" id="PS51918">
    <property type="entry name" value="RADICAL_SAM"/>
    <property type="match status" value="1"/>
</dbReference>
<name>A0A6L5GQB2_9FIRM</name>
<dbReference type="SUPFAM" id="SSF102114">
    <property type="entry name" value="Radical SAM enzymes"/>
    <property type="match status" value="1"/>
</dbReference>
<evidence type="ECO:0000313" key="6">
    <source>
        <dbReference type="Proteomes" id="UP000473648"/>
    </source>
</evidence>
<gene>
    <name evidence="5" type="primary">hemW</name>
    <name evidence="5" type="ORF">FRC53_02445</name>
</gene>
<evidence type="ECO:0000256" key="2">
    <source>
        <dbReference type="ARBA" id="ARBA00017228"/>
    </source>
</evidence>
<keyword evidence="6" id="KW-1185">Reference proteome</keyword>
<dbReference type="Gene3D" id="3.30.750.200">
    <property type="match status" value="1"/>
</dbReference>
<dbReference type="SFLD" id="SFLDS00029">
    <property type="entry name" value="Radical_SAM"/>
    <property type="match status" value="1"/>
</dbReference>
<dbReference type="SMART" id="SM00729">
    <property type="entry name" value="Elp3"/>
    <property type="match status" value="1"/>
</dbReference>
<dbReference type="CDD" id="cd01335">
    <property type="entry name" value="Radical_SAM"/>
    <property type="match status" value="1"/>
</dbReference>
<comment type="caution">
    <text evidence="5">The sequence shown here is derived from an EMBL/GenBank/DDBJ whole genome shotgun (WGS) entry which is preliminary data.</text>
</comment>
<dbReference type="PANTHER" id="PTHR13932:SF5">
    <property type="entry name" value="RADICAL S-ADENOSYL METHIONINE DOMAIN-CONTAINING PROTEIN 1, MITOCHONDRIAL"/>
    <property type="match status" value="1"/>
</dbReference>
<evidence type="ECO:0000256" key="1">
    <source>
        <dbReference type="ARBA" id="ARBA00006100"/>
    </source>
</evidence>
<dbReference type="GO" id="GO:0046872">
    <property type="term" value="F:metal ion binding"/>
    <property type="evidence" value="ECO:0007669"/>
    <property type="project" value="UniProtKB-UniRule"/>
</dbReference>